<dbReference type="EMBL" id="DSMG01000077">
    <property type="protein sequence ID" value="HDX31219.1"/>
    <property type="molecule type" value="Genomic_DNA"/>
</dbReference>
<accession>A0A7C1FF71</accession>
<feature type="domain" description="HTH luxR-type" evidence="4">
    <location>
        <begin position="153"/>
        <end position="218"/>
    </location>
</feature>
<reference evidence="6" key="1">
    <citation type="journal article" date="2020" name="mSystems">
        <title>Genome- and Community-Level Interaction Insights into Carbon Utilization and Element Cycling Functions of Hydrothermarchaeota in Hydrothermal Sediment.</title>
        <authorList>
            <person name="Zhou Z."/>
            <person name="Liu Y."/>
            <person name="Xu W."/>
            <person name="Pan J."/>
            <person name="Luo Z.H."/>
            <person name="Li M."/>
        </authorList>
    </citation>
    <scope>NUCLEOTIDE SEQUENCE [LARGE SCALE GENOMIC DNA]</scope>
    <source>
        <strain evidence="6">SpSt-289</strain>
    </source>
</reference>
<dbReference type="Gene3D" id="3.40.50.2300">
    <property type="match status" value="1"/>
</dbReference>
<dbReference type="InterPro" id="IPR036388">
    <property type="entry name" value="WH-like_DNA-bd_sf"/>
</dbReference>
<dbReference type="Pfam" id="PF00072">
    <property type="entry name" value="Response_reg"/>
    <property type="match status" value="1"/>
</dbReference>
<dbReference type="GO" id="GO:0000160">
    <property type="term" value="P:phosphorelay signal transduction system"/>
    <property type="evidence" value="ECO:0007669"/>
    <property type="project" value="InterPro"/>
</dbReference>
<gene>
    <name evidence="6" type="ORF">ENQ20_06950</name>
</gene>
<feature type="modified residue" description="4-aspartylphosphate" evidence="3">
    <location>
        <position position="64"/>
    </location>
</feature>
<name>A0A7C1FF71_9CHLR</name>
<sequence length="228" mass="25438">MHSPTQHVNNPITVVLVDDSPLFLAGLTNWLQREPDIQVVATATSASEGFTAIVEQRPQVAVIDLRLRHDAADIDSRLKTGVELLRQVQRATTTLTLVISSYHHPAWVRAAAQAGAYGFFDKDTSPQTLCIAIRQLATQKLPLWTPQQQAWLLASLNDSPTPRELEILQLVAKGLSDRAIAERLGLRPKTVSKHLEILREKLGVRSRAEAILQARQRGWLSPEWEDNI</sequence>
<dbReference type="SMART" id="SM00448">
    <property type="entry name" value="REC"/>
    <property type="match status" value="1"/>
</dbReference>
<feature type="domain" description="Response regulatory" evidence="5">
    <location>
        <begin position="13"/>
        <end position="137"/>
    </location>
</feature>
<evidence type="ECO:0000256" key="3">
    <source>
        <dbReference type="PROSITE-ProRule" id="PRU00169"/>
    </source>
</evidence>
<dbReference type="InterPro" id="IPR016032">
    <property type="entry name" value="Sig_transdc_resp-reg_C-effctor"/>
</dbReference>
<dbReference type="AlphaFoldDB" id="A0A7C1FF71"/>
<protein>
    <submittedName>
        <fullName evidence="6">Response regulator transcription factor</fullName>
    </submittedName>
</protein>
<dbReference type="CDD" id="cd17535">
    <property type="entry name" value="REC_NarL-like"/>
    <property type="match status" value="1"/>
</dbReference>
<evidence type="ECO:0000256" key="1">
    <source>
        <dbReference type="ARBA" id="ARBA00022553"/>
    </source>
</evidence>
<dbReference type="Gene3D" id="1.10.10.10">
    <property type="entry name" value="Winged helix-like DNA-binding domain superfamily/Winged helix DNA-binding domain"/>
    <property type="match status" value="1"/>
</dbReference>
<keyword evidence="2" id="KW-0238">DNA-binding</keyword>
<dbReference type="Pfam" id="PF00196">
    <property type="entry name" value="GerE"/>
    <property type="match status" value="1"/>
</dbReference>
<dbReference type="SMART" id="SM00421">
    <property type="entry name" value="HTH_LUXR"/>
    <property type="match status" value="1"/>
</dbReference>
<dbReference type="InterPro" id="IPR011006">
    <property type="entry name" value="CheY-like_superfamily"/>
</dbReference>
<dbReference type="PROSITE" id="PS50110">
    <property type="entry name" value="RESPONSE_REGULATORY"/>
    <property type="match status" value="1"/>
</dbReference>
<evidence type="ECO:0000313" key="6">
    <source>
        <dbReference type="EMBL" id="HDX31219.1"/>
    </source>
</evidence>
<dbReference type="SUPFAM" id="SSF46894">
    <property type="entry name" value="C-terminal effector domain of the bipartite response regulators"/>
    <property type="match status" value="1"/>
</dbReference>
<keyword evidence="1 3" id="KW-0597">Phosphoprotein</keyword>
<dbReference type="PROSITE" id="PS50043">
    <property type="entry name" value="HTH_LUXR_2"/>
    <property type="match status" value="1"/>
</dbReference>
<evidence type="ECO:0000259" key="5">
    <source>
        <dbReference type="PROSITE" id="PS50110"/>
    </source>
</evidence>
<organism evidence="6">
    <name type="scientific">Caldilinea aerophila</name>
    <dbReference type="NCBI Taxonomy" id="133453"/>
    <lineage>
        <taxon>Bacteria</taxon>
        <taxon>Bacillati</taxon>
        <taxon>Chloroflexota</taxon>
        <taxon>Caldilineae</taxon>
        <taxon>Caldilineales</taxon>
        <taxon>Caldilineaceae</taxon>
        <taxon>Caldilinea</taxon>
    </lineage>
</organism>
<dbReference type="CDD" id="cd06170">
    <property type="entry name" value="LuxR_C_like"/>
    <property type="match status" value="1"/>
</dbReference>
<evidence type="ECO:0000259" key="4">
    <source>
        <dbReference type="PROSITE" id="PS50043"/>
    </source>
</evidence>
<dbReference type="PANTHER" id="PTHR43214">
    <property type="entry name" value="TWO-COMPONENT RESPONSE REGULATOR"/>
    <property type="match status" value="1"/>
</dbReference>
<dbReference type="InterPro" id="IPR058245">
    <property type="entry name" value="NreC/VraR/RcsB-like_REC"/>
</dbReference>
<dbReference type="SUPFAM" id="SSF52172">
    <property type="entry name" value="CheY-like"/>
    <property type="match status" value="1"/>
</dbReference>
<dbReference type="GO" id="GO:0003677">
    <property type="term" value="F:DNA binding"/>
    <property type="evidence" value="ECO:0007669"/>
    <property type="project" value="UniProtKB-KW"/>
</dbReference>
<dbReference type="PRINTS" id="PR00038">
    <property type="entry name" value="HTHLUXR"/>
</dbReference>
<dbReference type="InterPro" id="IPR000792">
    <property type="entry name" value="Tscrpt_reg_LuxR_C"/>
</dbReference>
<comment type="caution">
    <text evidence="6">The sequence shown here is derived from an EMBL/GenBank/DDBJ whole genome shotgun (WGS) entry which is preliminary data.</text>
</comment>
<proteinExistence type="predicted"/>
<dbReference type="InterPro" id="IPR001789">
    <property type="entry name" value="Sig_transdc_resp-reg_receiver"/>
</dbReference>
<evidence type="ECO:0000256" key="2">
    <source>
        <dbReference type="ARBA" id="ARBA00023125"/>
    </source>
</evidence>
<dbReference type="GO" id="GO:0006355">
    <property type="term" value="P:regulation of DNA-templated transcription"/>
    <property type="evidence" value="ECO:0007669"/>
    <property type="project" value="InterPro"/>
</dbReference>
<dbReference type="InterPro" id="IPR039420">
    <property type="entry name" value="WalR-like"/>
</dbReference>